<dbReference type="OrthoDB" id="4008250at2"/>
<dbReference type="PANTHER" id="PTHR43297:SF2">
    <property type="entry name" value="DIPEPTIDE TRANSPORT ATP-BINDING PROTEIN DPPD"/>
    <property type="match status" value="1"/>
</dbReference>
<dbReference type="AlphaFoldDB" id="C5C2B8"/>
<dbReference type="GO" id="GO:0005524">
    <property type="term" value="F:ATP binding"/>
    <property type="evidence" value="ECO:0007669"/>
    <property type="project" value="UniProtKB-KW"/>
</dbReference>
<evidence type="ECO:0000259" key="8">
    <source>
        <dbReference type="PROSITE" id="PS50893"/>
    </source>
</evidence>
<accession>C5C2B8</accession>
<keyword evidence="10" id="KW-1185">Reference proteome</keyword>
<gene>
    <name evidence="9" type="ordered locus">Bcav_3501</name>
</gene>
<dbReference type="InterPro" id="IPR050388">
    <property type="entry name" value="ABC_Ni/Peptide_Import"/>
</dbReference>
<dbReference type="KEGG" id="bcv:Bcav_3501"/>
<keyword evidence="3" id="KW-0813">Transport</keyword>
<dbReference type="Pfam" id="PF00005">
    <property type="entry name" value="ABC_tran"/>
    <property type="match status" value="2"/>
</dbReference>
<dbReference type="PROSITE" id="PS50893">
    <property type="entry name" value="ABC_TRANSPORTER_2"/>
    <property type="match status" value="2"/>
</dbReference>
<comment type="similarity">
    <text evidence="2">Belongs to the ABC transporter superfamily.</text>
</comment>
<proteinExistence type="inferred from homology"/>
<dbReference type="HOGENOM" id="CLU_000604_86_2_11"/>
<dbReference type="GO" id="GO:0015833">
    <property type="term" value="P:peptide transport"/>
    <property type="evidence" value="ECO:0007669"/>
    <property type="project" value="InterPro"/>
</dbReference>
<dbReference type="InterPro" id="IPR027417">
    <property type="entry name" value="P-loop_NTPase"/>
</dbReference>
<protein>
    <submittedName>
        <fullName evidence="9">ABC transporter related</fullName>
    </submittedName>
</protein>
<dbReference type="PANTHER" id="PTHR43297">
    <property type="entry name" value="OLIGOPEPTIDE TRANSPORT ATP-BINDING PROTEIN APPD"/>
    <property type="match status" value="1"/>
</dbReference>
<reference evidence="9 10" key="1">
    <citation type="journal article" date="2009" name="Stand. Genomic Sci.">
        <title>Complete genome sequence of Beutenbergia cavernae type strain (HKI 0122).</title>
        <authorList>
            <person name="Land M."/>
            <person name="Pukall R."/>
            <person name="Abt B."/>
            <person name="Goker M."/>
            <person name="Rohde M."/>
            <person name="Glavina Del Rio T."/>
            <person name="Tice H."/>
            <person name="Copeland A."/>
            <person name="Cheng J.F."/>
            <person name="Lucas S."/>
            <person name="Chen F."/>
            <person name="Nolan M."/>
            <person name="Bruce D."/>
            <person name="Goodwin L."/>
            <person name="Pitluck S."/>
            <person name="Ivanova N."/>
            <person name="Mavromatis K."/>
            <person name="Ovchinnikova G."/>
            <person name="Pati A."/>
            <person name="Chen A."/>
            <person name="Palaniappan K."/>
            <person name="Hauser L."/>
            <person name="Chang Y.J."/>
            <person name="Jefferies C.C."/>
            <person name="Saunders E."/>
            <person name="Brettin T."/>
            <person name="Detter J.C."/>
            <person name="Han C."/>
            <person name="Chain P."/>
            <person name="Bristow J."/>
            <person name="Eisen J.A."/>
            <person name="Markowitz V."/>
            <person name="Hugenholtz P."/>
            <person name="Kyrpides N.C."/>
            <person name="Klenk H.P."/>
            <person name="Lapidus A."/>
        </authorList>
    </citation>
    <scope>NUCLEOTIDE SEQUENCE [LARGE SCALE GENOMIC DNA]</scope>
    <source>
        <strain evidence="10">ATCC BAA-8 / DSM 12333 / NBRC 16432</strain>
    </source>
</reference>
<evidence type="ECO:0000313" key="9">
    <source>
        <dbReference type="EMBL" id="ACQ81743.1"/>
    </source>
</evidence>
<evidence type="ECO:0000256" key="1">
    <source>
        <dbReference type="ARBA" id="ARBA00004202"/>
    </source>
</evidence>
<dbReference type="eggNOG" id="COG4172">
    <property type="taxonomic scope" value="Bacteria"/>
</dbReference>
<dbReference type="SMART" id="SM00382">
    <property type="entry name" value="AAA"/>
    <property type="match status" value="2"/>
</dbReference>
<evidence type="ECO:0000256" key="4">
    <source>
        <dbReference type="ARBA" id="ARBA00022475"/>
    </source>
</evidence>
<evidence type="ECO:0000256" key="6">
    <source>
        <dbReference type="ARBA" id="ARBA00022840"/>
    </source>
</evidence>
<dbReference type="GO" id="GO:0016887">
    <property type="term" value="F:ATP hydrolysis activity"/>
    <property type="evidence" value="ECO:0007669"/>
    <property type="project" value="InterPro"/>
</dbReference>
<dbReference type="Proteomes" id="UP000007962">
    <property type="component" value="Chromosome"/>
</dbReference>
<dbReference type="GO" id="GO:0005886">
    <property type="term" value="C:plasma membrane"/>
    <property type="evidence" value="ECO:0007669"/>
    <property type="project" value="UniProtKB-SubCell"/>
</dbReference>
<feature type="domain" description="ABC transporter" evidence="8">
    <location>
        <begin position="298"/>
        <end position="544"/>
    </location>
</feature>
<dbReference type="InterPro" id="IPR003593">
    <property type="entry name" value="AAA+_ATPase"/>
</dbReference>
<keyword evidence="6" id="KW-0067">ATP-binding</keyword>
<evidence type="ECO:0000256" key="5">
    <source>
        <dbReference type="ARBA" id="ARBA00022741"/>
    </source>
</evidence>
<dbReference type="SUPFAM" id="SSF52540">
    <property type="entry name" value="P-loop containing nucleoside triphosphate hydrolases"/>
    <property type="match status" value="2"/>
</dbReference>
<evidence type="ECO:0000313" key="10">
    <source>
        <dbReference type="Proteomes" id="UP000007962"/>
    </source>
</evidence>
<dbReference type="Pfam" id="PF08352">
    <property type="entry name" value="oligo_HPY"/>
    <property type="match status" value="1"/>
</dbReference>
<keyword evidence="7" id="KW-0472">Membrane</keyword>
<dbReference type="InterPro" id="IPR017871">
    <property type="entry name" value="ABC_transporter-like_CS"/>
</dbReference>
<feature type="domain" description="ABC transporter" evidence="8">
    <location>
        <begin position="15"/>
        <end position="260"/>
    </location>
</feature>
<dbReference type="STRING" id="471853.Bcav_3501"/>
<dbReference type="Gene3D" id="3.40.50.300">
    <property type="entry name" value="P-loop containing nucleotide triphosphate hydrolases"/>
    <property type="match status" value="2"/>
</dbReference>
<keyword evidence="4" id="KW-1003">Cell membrane</keyword>
<evidence type="ECO:0000256" key="7">
    <source>
        <dbReference type="ARBA" id="ARBA00023136"/>
    </source>
</evidence>
<sequence>MSAGTATGSAAGDVLRVRDLRVWFDGAATPAVDGVTFDLEPGRCVALVGESGSGKSVTARTLLGLAGPGAHVTASELSLGGLDLRAGAPWRQIRGRRIGFVHQDALVALDPLRRVGEEVGDALRLHRGMSRTDRRRAATSLLEDLGVDDAANAVAVRAGELSGGQRQRALLASGLAAGPALLVADEPTSSLDAITQERLVELLGRLRDAGRGLLLITHDLPLVARLADDVVVLRAGRVQESGPAARVIGAPSSAYTRELLDAVGSLEPRAAGSARRATAAAAGATAAAGAPVVVEPVLSARGVTRSFRRGAGTIDALRGVDLDVAPGASLGVVGESGAGKTTLLRVLLGVTTPDSGSVTFLGRDWSGVPERARRDLRPLLGFVPQDVLGTVNPRHTAGQVLEGAIAAAPASRALGRRARAARVAELLDAVRLPAHVAGQRPAHLSGGQRQRIAVARALAGDPRVLLCDEPVSALDASVRGAVLDLLDDLRRERGVALVLVSHDLRAVARLADEIAVLEHGLLVERGPAEAVLRTPAHRYTQRLVAAFGG</sequence>
<dbReference type="RefSeq" id="WP_015883980.1">
    <property type="nucleotide sequence ID" value="NC_012669.1"/>
</dbReference>
<dbReference type="InterPro" id="IPR013563">
    <property type="entry name" value="Oligopep_ABC_C"/>
</dbReference>
<keyword evidence="5" id="KW-0547">Nucleotide-binding</keyword>
<name>C5C2B8_BEUC1</name>
<comment type="subcellular location">
    <subcellularLocation>
        <location evidence="1">Cell membrane</location>
        <topology evidence="1">Peripheral membrane protein</topology>
    </subcellularLocation>
</comment>
<evidence type="ECO:0000256" key="3">
    <source>
        <dbReference type="ARBA" id="ARBA00022448"/>
    </source>
</evidence>
<dbReference type="PROSITE" id="PS00211">
    <property type="entry name" value="ABC_TRANSPORTER_1"/>
    <property type="match status" value="2"/>
</dbReference>
<dbReference type="CDD" id="cd03257">
    <property type="entry name" value="ABC_NikE_OppD_transporters"/>
    <property type="match status" value="2"/>
</dbReference>
<dbReference type="InterPro" id="IPR003439">
    <property type="entry name" value="ABC_transporter-like_ATP-bd"/>
</dbReference>
<organism evidence="9 10">
    <name type="scientific">Beutenbergia cavernae (strain ATCC BAA-8 / DSM 12333 / CCUG 43141 / JCM 11478 / NBRC 16432 / NCIMB 13614 / HKI 0122)</name>
    <dbReference type="NCBI Taxonomy" id="471853"/>
    <lineage>
        <taxon>Bacteria</taxon>
        <taxon>Bacillati</taxon>
        <taxon>Actinomycetota</taxon>
        <taxon>Actinomycetes</taxon>
        <taxon>Micrococcales</taxon>
        <taxon>Beutenbergiaceae</taxon>
        <taxon>Beutenbergia</taxon>
    </lineage>
</organism>
<dbReference type="EMBL" id="CP001618">
    <property type="protein sequence ID" value="ACQ81743.1"/>
    <property type="molecule type" value="Genomic_DNA"/>
</dbReference>
<evidence type="ECO:0000256" key="2">
    <source>
        <dbReference type="ARBA" id="ARBA00005417"/>
    </source>
</evidence>